<sequence length="78" mass="9375">MEYDIHIFNKDDNHIGSFKYESEYSLPEQENELKDELKNHFSKQDKVTTHDDEEIDTKEIANIEINAFNLDKRIEMKL</sequence>
<keyword evidence="2" id="KW-1185">Reference proteome</keyword>
<dbReference type="EMBL" id="JAOPKZ010000024">
    <property type="protein sequence ID" value="MCU5747115.1"/>
    <property type="molecule type" value="Genomic_DNA"/>
</dbReference>
<proteinExistence type="predicted"/>
<protein>
    <submittedName>
        <fullName evidence="1">Uncharacterized protein</fullName>
    </submittedName>
</protein>
<reference evidence="1 2" key="1">
    <citation type="journal article" date="2023" name="Int. J. Syst. Evol. Microbiol.">
        <title>Streptococcus sciuri sp. nov., Staphylococcus marylandisciuri sp. nov. and Staphylococcus americanisciuri sp. nov., isolated from faeces of eastern grey squirrel (Sciurus carolinensis).</title>
        <authorList>
            <person name="Volokhov D.V."/>
            <person name="Zagorodnyaya T.A."/>
            <person name="Furtak V.A."/>
            <person name="Nattanmai G."/>
            <person name="Randall L."/>
            <person name="Jose S."/>
            <person name="Gao Y."/>
            <person name="Eisenberg T."/>
            <person name="Delmonte P."/>
            <person name="Blom J."/>
            <person name="Mitchell K.K."/>
        </authorList>
    </citation>
    <scope>NUCLEOTIDE SEQUENCE [LARGE SCALE GENOMIC DNA]</scope>
    <source>
        <strain evidence="1 2">SQ8-PEA</strain>
    </source>
</reference>
<accession>A0ABT2QT18</accession>
<name>A0ABT2QT18_9STAP</name>
<dbReference type="RefSeq" id="WP_262856841.1">
    <property type="nucleotide sequence ID" value="NZ_JAOPKZ010000024.1"/>
</dbReference>
<gene>
    <name evidence="1" type="ORF">N9R04_10640</name>
</gene>
<organism evidence="1 2">
    <name type="scientific">Staphylococcus marylandisciuri</name>
    <dbReference type="NCBI Taxonomy" id="2981529"/>
    <lineage>
        <taxon>Bacteria</taxon>
        <taxon>Bacillati</taxon>
        <taxon>Bacillota</taxon>
        <taxon>Bacilli</taxon>
        <taxon>Bacillales</taxon>
        <taxon>Staphylococcaceae</taxon>
        <taxon>Staphylococcus</taxon>
    </lineage>
</organism>
<evidence type="ECO:0000313" key="2">
    <source>
        <dbReference type="Proteomes" id="UP001209553"/>
    </source>
</evidence>
<evidence type="ECO:0000313" key="1">
    <source>
        <dbReference type="EMBL" id="MCU5747115.1"/>
    </source>
</evidence>
<dbReference type="Proteomes" id="UP001209553">
    <property type="component" value="Unassembled WGS sequence"/>
</dbReference>
<comment type="caution">
    <text evidence="1">The sequence shown here is derived from an EMBL/GenBank/DDBJ whole genome shotgun (WGS) entry which is preliminary data.</text>
</comment>